<evidence type="ECO:0000259" key="1">
    <source>
        <dbReference type="Pfam" id="PF00534"/>
    </source>
</evidence>
<evidence type="ECO:0000313" key="4">
    <source>
        <dbReference type="Proteomes" id="UP000272117"/>
    </source>
</evidence>
<name>A0A3M9MJN2_9BACT</name>
<comment type="caution">
    <text evidence="3">The sequence shown here is derived from an EMBL/GenBank/DDBJ whole genome shotgun (WGS) entry which is preliminary data.</text>
</comment>
<dbReference type="InterPro" id="IPR028098">
    <property type="entry name" value="Glyco_trans_4-like_N"/>
</dbReference>
<proteinExistence type="predicted"/>
<feature type="domain" description="Glycosyltransferase subfamily 4-like N-terminal" evidence="2">
    <location>
        <begin position="12"/>
        <end position="171"/>
    </location>
</feature>
<gene>
    <name evidence="3" type="ORF">EFB08_12925</name>
</gene>
<dbReference type="Pfam" id="PF13439">
    <property type="entry name" value="Glyco_transf_4"/>
    <property type="match status" value="1"/>
</dbReference>
<keyword evidence="4" id="KW-1185">Reference proteome</keyword>
<evidence type="ECO:0000259" key="2">
    <source>
        <dbReference type="Pfam" id="PF13439"/>
    </source>
</evidence>
<dbReference type="Gene3D" id="3.40.50.2000">
    <property type="entry name" value="Glycogen Phosphorylase B"/>
    <property type="match status" value="2"/>
</dbReference>
<dbReference type="SUPFAM" id="SSF53756">
    <property type="entry name" value="UDP-Glycosyltransferase/glycogen phosphorylase"/>
    <property type="match status" value="1"/>
</dbReference>
<keyword evidence="3" id="KW-0808">Transferase</keyword>
<dbReference type="PANTHER" id="PTHR12526">
    <property type="entry name" value="GLYCOSYLTRANSFERASE"/>
    <property type="match status" value="1"/>
</dbReference>
<dbReference type="GO" id="GO:0016757">
    <property type="term" value="F:glycosyltransferase activity"/>
    <property type="evidence" value="ECO:0007669"/>
    <property type="project" value="InterPro"/>
</dbReference>
<dbReference type="RefSeq" id="WP_125077736.1">
    <property type="nucleotide sequence ID" value="NZ_RJJD01000008.1"/>
</dbReference>
<accession>A0A3M9MJN2</accession>
<dbReference type="OrthoDB" id="9811902at2"/>
<sequence>MKVIQLLYSGLGGHGSVFFSLMNGLKRFSFSHFAIFYGVEELKVEYKAKCLEGGIPYKYISKKEGLDITSWKSVFNTLVREEPSVVILHSLNLIVVALIARFFCSYKLIAVEHTSNSIKNKSEWLWSLFAMLFADNVVVLTATYEEELKSRLGIVFKYKKTKVINNGIDTDLYSPLVKAKQMDEPFVLTMQARFTSSSKDFETIIQAVAELVKDKNVENNFKVVLAGSGETLAAMKSLVNELEIQDYITFPGMLGEEELVKLLQNTDIYLHSSLAEAMSTAVMQALSVGLPVIATDIPGINNMVMDNQNGLLFSPRNVTKLKELLIFLLSNPSERIRLGNNARAYAQKYLSQTLMADSYKHLF</sequence>
<evidence type="ECO:0000313" key="3">
    <source>
        <dbReference type="EMBL" id="RNI25751.1"/>
    </source>
</evidence>
<dbReference type="CDD" id="cd03801">
    <property type="entry name" value="GT4_PimA-like"/>
    <property type="match status" value="1"/>
</dbReference>
<dbReference type="PANTHER" id="PTHR12526:SF630">
    <property type="entry name" value="GLYCOSYLTRANSFERASE"/>
    <property type="match status" value="1"/>
</dbReference>
<dbReference type="EMBL" id="RJJD01000008">
    <property type="protein sequence ID" value="RNI25751.1"/>
    <property type="molecule type" value="Genomic_DNA"/>
</dbReference>
<dbReference type="InterPro" id="IPR001296">
    <property type="entry name" value="Glyco_trans_1"/>
</dbReference>
<dbReference type="Pfam" id="PF00534">
    <property type="entry name" value="Glycos_transf_1"/>
    <property type="match status" value="1"/>
</dbReference>
<dbReference type="AlphaFoldDB" id="A0A3M9MJN2"/>
<organism evidence="3 4">
    <name type="scientific">Rufibacter latericius</name>
    <dbReference type="NCBI Taxonomy" id="2487040"/>
    <lineage>
        <taxon>Bacteria</taxon>
        <taxon>Pseudomonadati</taxon>
        <taxon>Bacteroidota</taxon>
        <taxon>Cytophagia</taxon>
        <taxon>Cytophagales</taxon>
        <taxon>Hymenobacteraceae</taxon>
        <taxon>Rufibacter</taxon>
    </lineage>
</organism>
<reference evidence="3 4" key="1">
    <citation type="submission" date="2018-11" db="EMBL/GenBank/DDBJ databases">
        <title>Rufibacter latericius sp. nov., isolated from water in Baiyang Lake.</title>
        <authorList>
            <person name="Yang Y."/>
        </authorList>
    </citation>
    <scope>NUCLEOTIDE SEQUENCE [LARGE SCALE GENOMIC DNA]</scope>
    <source>
        <strain evidence="3 4">R-22-1c-1</strain>
    </source>
</reference>
<dbReference type="Proteomes" id="UP000272117">
    <property type="component" value="Unassembled WGS sequence"/>
</dbReference>
<protein>
    <submittedName>
        <fullName evidence="3">Glycosyltransferase family 1 protein</fullName>
    </submittedName>
</protein>
<feature type="domain" description="Glycosyl transferase family 1" evidence="1">
    <location>
        <begin position="183"/>
        <end position="344"/>
    </location>
</feature>